<feature type="region of interest" description="Disordered" evidence="1">
    <location>
        <begin position="342"/>
        <end position="375"/>
    </location>
</feature>
<comment type="caution">
    <text evidence="2">The sequence shown here is derived from an EMBL/GenBank/DDBJ whole genome shotgun (WGS) entry which is preliminary data.</text>
</comment>
<feature type="region of interest" description="Disordered" evidence="1">
    <location>
        <begin position="392"/>
        <end position="413"/>
    </location>
</feature>
<feature type="region of interest" description="Disordered" evidence="1">
    <location>
        <begin position="260"/>
        <end position="281"/>
    </location>
</feature>
<proteinExistence type="predicted"/>
<feature type="region of interest" description="Disordered" evidence="1">
    <location>
        <begin position="124"/>
        <end position="143"/>
    </location>
</feature>
<dbReference type="EMBL" id="BAABME010000299">
    <property type="protein sequence ID" value="GAA0141576.1"/>
    <property type="molecule type" value="Genomic_DNA"/>
</dbReference>
<gene>
    <name evidence="2" type="ORF">LIER_02693</name>
</gene>
<organism evidence="2 3">
    <name type="scientific">Lithospermum erythrorhizon</name>
    <name type="common">Purple gromwell</name>
    <name type="synonym">Lithospermum officinale var. erythrorhizon</name>
    <dbReference type="NCBI Taxonomy" id="34254"/>
    <lineage>
        <taxon>Eukaryota</taxon>
        <taxon>Viridiplantae</taxon>
        <taxon>Streptophyta</taxon>
        <taxon>Embryophyta</taxon>
        <taxon>Tracheophyta</taxon>
        <taxon>Spermatophyta</taxon>
        <taxon>Magnoliopsida</taxon>
        <taxon>eudicotyledons</taxon>
        <taxon>Gunneridae</taxon>
        <taxon>Pentapetalae</taxon>
        <taxon>asterids</taxon>
        <taxon>lamiids</taxon>
        <taxon>Boraginales</taxon>
        <taxon>Boraginaceae</taxon>
        <taxon>Boraginoideae</taxon>
        <taxon>Lithospermeae</taxon>
        <taxon>Lithospermum</taxon>
    </lineage>
</organism>
<sequence>MLEELLKAKLIELPEPKSLEEANRSIEPDYCKYHRVLGLSIEKCFIFKEKVMDLARQGAILLEEEKVSTNHETLTILKKVEVKEPEDFWKSKLEPGMKWGDYPTDSKNEDVESFHMYIEAKDTPEAETTSEAPQTSQGIPQSFTDTFTDENILEEDGDHNCPLYISGYLCDVKMNKMLVDGGSAVNILPLHTLKLLGISTEDLVNEQWAKRNVVPSTLHQCIKYCKDDMEGTIKADENPFTTEEAHFADAKFYQRNMTDGLQPTERPEAPKEAQPSHHDREGEVIEALKKLTLPLTQAEKVVSTTLKGFVTLVQEPKIEHGTINPKAYDLLVKVGYDPTKDAAMSRPTPEVKAHGLNETQEKPQRKGYSIQSSMAGLVSTSKPPLRVLIKRMVSQPPKATTTEVLPERQKPYQ</sequence>
<reference evidence="2 3" key="1">
    <citation type="submission" date="2024-01" db="EMBL/GenBank/DDBJ databases">
        <title>The complete chloroplast genome sequence of Lithospermum erythrorhizon: insights into the phylogenetic relationship among Boraginaceae species and the maternal lineages of purple gromwells.</title>
        <authorList>
            <person name="Okada T."/>
            <person name="Watanabe K."/>
        </authorList>
    </citation>
    <scope>NUCLEOTIDE SEQUENCE [LARGE SCALE GENOMIC DNA]</scope>
</reference>
<evidence type="ECO:0000256" key="1">
    <source>
        <dbReference type="SAM" id="MobiDB-lite"/>
    </source>
</evidence>
<feature type="compositionally biased region" description="Basic and acidic residues" evidence="1">
    <location>
        <begin position="349"/>
        <end position="364"/>
    </location>
</feature>
<evidence type="ECO:0000313" key="2">
    <source>
        <dbReference type="EMBL" id="GAA0141576.1"/>
    </source>
</evidence>
<dbReference type="AlphaFoldDB" id="A0AAV3NSZ8"/>
<keyword evidence="3" id="KW-1185">Reference proteome</keyword>
<dbReference type="Proteomes" id="UP001454036">
    <property type="component" value="Unassembled WGS sequence"/>
</dbReference>
<name>A0AAV3NSZ8_LITER</name>
<protein>
    <submittedName>
        <fullName evidence="2">Uncharacterized protein</fullName>
    </submittedName>
</protein>
<feature type="compositionally biased region" description="Polar residues" evidence="1">
    <location>
        <begin position="126"/>
        <end position="143"/>
    </location>
</feature>
<evidence type="ECO:0000313" key="3">
    <source>
        <dbReference type="Proteomes" id="UP001454036"/>
    </source>
</evidence>
<feature type="compositionally biased region" description="Basic and acidic residues" evidence="1">
    <location>
        <begin position="265"/>
        <end position="281"/>
    </location>
</feature>
<accession>A0AAV3NSZ8</accession>